<dbReference type="Pfam" id="PF09411">
    <property type="entry name" value="PagL"/>
    <property type="match status" value="1"/>
</dbReference>
<dbReference type="InterPro" id="IPR018550">
    <property type="entry name" value="Lipid-A_deacylase-rel"/>
</dbReference>
<dbReference type="OrthoDB" id="1200606at2"/>
<dbReference type="AlphaFoldDB" id="A0A5C6RP55"/>
<evidence type="ECO:0000313" key="2">
    <source>
        <dbReference type="EMBL" id="TXB64111.1"/>
    </source>
</evidence>
<protein>
    <submittedName>
        <fullName evidence="2">Acyloxyacyl hydrolase</fullName>
    </submittedName>
</protein>
<keyword evidence="1" id="KW-0732">Signal</keyword>
<keyword evidence="2" id="KW-0378">Hydrolase</keyword>
<name>A0A5C6RP55_9BACT</name>
<gene>
    <name evidence="2" type="ORF">FRY97_07395</name>
</gene>
<dbReference type="Proteomes" id="UP000321580">
    <property type="component" value="Unassembled WGS sequence"/>
</dbReference>
<sequence length="187" mass="20683">MYLLRLSCTALLLLALAAPTAAQSRELARSHYSELNLGYSIIQEQMREGYAYQPATLLPTTSLWLMGRFSVYAEGQIVYADIPTGTGEAFEFGLNMGFRYQQPIGPMALLTAAVGSGPHYITLQTESQAQGFIFSDNFELGLSVLPPGSTYGFNLRARFRHISNAGFKYPNLGIDNLFLILGIRREL</sequence>
<accession>A0A5C6RP55</accession>
<proteinExistence type="predicted"/>
<reference evidence="2 3" key="1">
    <citation type="submission" date="2019-08" db="EMBL/GenBank/DDBJ databases">
        <title>Genome of Phaeodactylibacter luteus.</title>
        <authorList>
            <person name="Bowman J.P."/>
        </authorList>
    </citation>
    <scope>NUCLEOTIDE SEQUENCE [LARGE SCALE GENOMIC DNA]</scope>
    <source>
        <strain evidence="2 3">KCTC 42180</strain>
    </source>
</reference>
<dbReference type="RefSeq" id="WP_147166810.1">
    <property type="nucleotide sequence ID" value="NZ_VOOR01000012.1"/>
</dbReference>
<dbReference type="Gene3D" id="2.40.160.20">
    <property type="match status" value="1"/>
</dbReference>
<dbReference type="GO" id="GO:0016787">
    <property type="term" value="F:hydrolase activity"/>
    <property type="evidence" value="ECO:0007669"/>
    <property type="project" value="UniProtKB-KW"/>
</dbReference>
<evidence type="ECO:0000256" key="1">
    <source>
        <dbReference type="SAM" id="SignalP"/>
    </source>
</evidence>
<evidence type="ECO:0000313" key="3">
    <source>
        <dbReference type="Proteomes" id="UP000321580"/>
    </source>
</evidence>
<feature type="signal peptide" evidence="1">
    <location>
        <begin position="1"/>
        <end position="24"/>
    </location>
</feature>
<dbReference type="EMBL" id="VOOR01000012">
    <property type="protein sequence ID" value="TXB64111.1"/>
    <property type="molecule type" value="Genomic_DNA"/>
</dbReference>
<organism evidence="2 3">
    <name type="scientific">Phaeodactylibacter luteus</name>
    <dbReference type="NCBI Taxonomy" id="1564516"/>
    <lineage>
        <taxon>Bacteria</taxon>
        <taxon>Pseudomonadati</taxon>
        <taxon>Bacteroidota</taxon>
        <taxon>Saprospiria</taxon>
        <taxon>Saprospirales</taxon>
        <taxon>Haliscomenobacteraceae</taxon>
        <taxon>Phaeodactylibacter</taxon>
    </lineage>
</organism>
<feature type="chain" id="PRO_5022660509" evidence="1">
    <location>
        <begin position="25"/>
        <end position="187"/>
    </location>
</feature>
<comment type="caution">
    <text evidence="2">The sequence shown here is derived from an EMBL/GenBank/DDBJ whole genome shotgun (WGS) entry which is preliminary data.</text>
</comment>
<keyword evidence="3" id="KW-1185">Reference proteome</keyword>